<sequence length="266" mass="29252">MRQDQEREVRTRVPRRRIARDRALIMGSLTAPPTPSTTVAPPSSSITPNALSINESTTAPTSSTSAASKLARPVTTSAPTRRSIGSSPPWNGHASSTPTSSSASTRGATRSDRCVRSRRRPSQRHLGRRRPRAGPCSWRVRRRIRLLPHRRTCSTNRPPQTPLQRRCPGRNHRVTTAAERAVNHGVPPRGVLIDPTHDFGKNTWHSLELLRSTDRLVLPVACSHGAIQQRLHRRVARYRRGQPHRGHLAAIAIAAMAGAAVSACMT</sequence>
<dbReference type="EMBL" id="VLJV01000002">
    <property type="protein sequence ID" value="TWH16011.1"/>
    <property type="molecule type" value="Genomic_DNA"/>
</dbReference>
<feature type="transmembrane region" description="Helical" evidence="2">
    <location>
        <begin position="246"/>
        <end position="263"/>
    </location>
</feature>
<dbReference type="Gene3D" id="3.20.20.20">
    <property type="entry name" value="Dihydropteroate synthase-like"/>
    <property type="match status" value="1"/>
</dbReference>
<protein>
    <submittedName>
        <fullName evidence="4">Pterin binding enzyme</fullName>
    </submittedName>
</protein>
<dbReference type="Proteomes" id="UP000317303">
    <property type="component" value="Unassembled WGS sequence"/>
</dbReference>
<evidence type="ECO:0000313" key="4">
    <source>
        <dbReference type="EMBL" id="TWH16011.1"/>
    </source>
</evidence>
<dbReference type="GO" id="GO:0042558">
    <property type="term" value="P:pteridine-containing compound metabolic process"/>
    <property type="evidence" value="ECO:0007669"/>
    <property type="project" value="InterPro"/>
</dbReference>
<evidence type="ECO:0000313" key="5">
    <source>
        <dbReference type="Proteomes" id="UP000317303"/>
    </source>
</evidence>
<feature type="compositionally biased region" description="Basic and acidic residues" evidence="1">
    <location>
        <begin position="1"/>
        <end position="11"/>
    </location>
</feature>
<keyword evidence="2" id="KW-1133">Transmembrane helix</keyword>
<dbReference type="InterPro" id="IPR000489">
    <property type="entry name" value="Pterin-binding_dom"/>
</dbReference>
<proteinExistence type="predicted"/>
<feature type="domain" description="Pterin-binding" evidence="3">
    <location>
        <begin position="175"/>
        <end position="261"/>
    </location>
</feature>
<dbReference type="AlphaFoldDB" id="A0A660CBC4"/>
<feature type="region of interest" description="Disordered" evidence="1">
    <location>
        <begin position="1"/>
        <end position="137"/>
    </location>
</feature>
<evidence type="ECO:0000256" key="1">
    <source>
        <dbReference type="SAM" id="MobiDB-lite"/>
    </source>
</evidence>
<organism evidence="4 5">
    <name type="scientific">Prauserella rugosa</name>
    <dbReference type="NCBI Taxonomy" id="43354"/>
    <lineage>
        <taxon>Bacteria</taxon>
        <taxon>Bacillati</taxon>
        <taxon>Actinomycetota</taxon>
        <taxon>Actinomycetes</taxon>
        <taxon>Pseudonocardiales</taxon>
        <taxon>Pseudonocardiaceae</taxon>
        <taxon>Prauserella</taxon>
    </lineage>
</organism>
<feature type="compositionally biased region" description="Low complexity" evidence="1">
    <location>
        <begin position="56"/>
        <end position="68"/>
    </location>
</feature>
<keyword evidence="2" id="KW-0812">Transmembrane</keyword>
<accession>A0A660CBC4</accession>
<keyword evidence="5" id="KW-1185">Reference proteome</keyword>
<dbReference type="Pfam" id="PF00809">
    <property type="entry name" value="Pterin_bind"/>
    <property type="match status" value="1"/>
</dbReference>
<feature type="compositionally biased region" description="Low complexity" evidence="1">
    <location>
        <begin position="28"/>
        <end position="48"/>
    </location>
</feature>
<feature type="compositionally biased region" description="Low complexity" evidence="1">
    <location>
        <begin position="94"/>
        <end position="108"/>
    </location>
</feature>
<comment type="caution">
    <text evidence="4">The sequence shown here is derived from an EMBL/GenBank/DDBJ whole genome shotgun (WGS) entry which is preliminary data.</text>
</comment>
<name>A0A660CBC4_9PSEU</name>
<dbReference type="SUPFAM" id="SSF51717">
    <property type="entry name" value="Dihydropteroate synthetase-like"/>
    <property type="match status" value="1"/>
</dbReference>
<gene>
    <name evidence="4" type="ORF">JD82_04999</name>
</gene>
<reference evidence="4 5" key="1">
    <citation type="submission" date="2019-07" db="EMBL/GenBank/DDBJ databases">
        <title>R&amp;d 2014.</title>
        <authorList>
            <person name="Klenk H.-P."/>
        </authorList>
    </citation>
    <scope>NUCLEOTIDE SEQUENCE [LARGE SCALE GENOMIC DNA]</scope>
    <source>
        <strain evidence="4 5">DSM 43194</strain>
    </source>
</reference>
<evidence type="ECO:0000259" key="3">
    <source>
        <dbReference type="Pfam" id="PF00809"/>
    </source>
</evidence>
<dbReference type="InterPro" id="IPR011005">
    <property type="entry name" value="Dihydropteroate_synth-like_sf"/>
</dbReference>
<feature type="compositionally biased region" description="Basic residues" evidence="1">
    <location>
        <begin position="116"/>
        <end position="132"/>
    </location>
</feature>
<feature type="compositionally biased region" description="Polar residues" evidence="1">
    <location>
        <begin position="74"/>
        <end position="89"/>
    </location>
</feature>
<keyword evidence="2" id="KW-0472">Membrane</keyword>
<evidence type="ECO:0000256" key="2">
    <source>
        <dbReference type="SAM" id="Phobius"/>
    </source>
</evidence>